<accession>A0A8T0H316</accession>
<evidence type="ECO:0000256" key="1">
    <source>
        <dbReference type="SAM" id="MobiDB-lite"/>
    </source>
</evidence>
<proteinExistence type="predicted"/>
<feature type="region of interest" description="Disordered" evidence="1">
    <location>
        <begin position="1"/>
        <end position="56"/>
    </location>
</feature>
<protein>
    <submittedName>
        <fullName evidence="2">Uncharacterized protein</fullName>
    </submittedName>
</protein>
<sequence>MTHPIPSLLLHLNNSPTPPPPQQQLKSYQLPPSYRPQLKKKYNSRPPTTPVLRKTKEKTGVAHILVRLKVLPRVHPKVQKAPFYSSSQIPSIQLTLPNLSLPKLHQPELNS</sequence>
<comment type="caution">
    <text evidence="2">The sequence shown here is derived from an EMBL/GenBank/DDBJ whole genome shotgun (WGS) entry which is preliminary data.</text>
</comment>
<dbReference type="AlphaFoldDB" id="A0A8T0H316"/>
<keyword evidence="3" id="KW-1185">Reference proteome</keyword>
<reference evidence="2" key="1">
    <citation type="submission" date="2020-06" db="EMBL/GenBank/DDBJ databases">
        <title>WGS assembly of Ceratodon purpureus strain R40.</title>
        <authorList>
            <person name="Carey S.B."/>
            <person name="Jenkins J."/>
            <person name="Shu S."/>
            <person name="Lovell J.T."/>
            <person name="Sreedasyam A."/>
            <person name="Maumus F."/>
            <person name="Tiley G.P."/>
            <person name="Fernandez-Pozo N."/>
            <person name="Barry K."/>
            <person name="Chen C."/>
            <person name="Wang M."/>
            <person name="Lipzen A."/>
            <person name="Daum C."/>
            <person name="Saski C.A."/>
            <person name="Payton A.C."/>
            <person name="Mcbreen J.C."/>
            <person name="Conrad R.E."/>
            <person name="Kollar L.M."/>
            <person name="Olsson S."/>
            <person name="Huttunen S."/>
            <person name="Landis J.B."/>
            <person name="Wickett N.J."/>
            <person name="Johnson M.G."/>
            <person name="Rensing S.A."/>
            <person name="Grimwood J."/>
            <person name="Schmutz J."/>
            <person name="Mcdaniel S.F."/>
        </authorList>
    </citation>
    <scope>NUCLEOTIDE SEQUENCE</scope>
    <source>
        <strain evidence="2">R40</strain>
    </source>
</reference>
<gene>
    <name evidence="2" type="ORF">KC19_8G170400</name>
</gene>
<evidence type="ECO:0000313" key="2">
    <source>
        <dbReference type="EMBL" id="KAG0565177.1"/>
    </source>
</evidence>
<feature type="compositionally biased region" description="Low complexity" evidence="1">
    <location>
        <begin position="1"/>
        <end position="15"/>
    </location>
</feature>
<evidence type="ECO:0000313" key="3">
    <source>
        <dbReference type="Proteomes" id="UP000822688"/>
    </source>
</evidence>
<dbReference type="Proteomes" id="UP000822688">
    <property type="component" value="Chromosome 8"/>
</dbReference>
<organism evidence="2 3">
    <name type="scientific">Ceratodon purpureus</name>
    <name type="common">Fire moss</name>
    <name type="synonym">Dicranum purpureum</name>
    <dbReference type="NCBI Taxonomy" id="3225"/>
    <lineage>
        <taxon>Eukaryota</taxon>
        <taxon>Viridiplantae</taxon>
        <taxon>Streptophyta</taxon>
        <taxon>Embryophyta</taxon>
        <taxon>Bryophyta</taxon>
        <taxon>Bryophytina</taxon>
        <taxon>Bryopsida</taxon>
        <taxon>Dicranidae</taxon>
        <taxon>Pseudoditrichales</taxon>
        <taxon>Ditrichaceae</taxon>
        <taxon>Ceratodon</taxon>
    </lineage>
</organism>
<name>A0A8T0H316_CERPU</name>
<dbReference type="EMBL" id="CM026429">
    <property type="protein sequence ID" value="KAG0565177.1"/>
    <property type="molecule type" value="Genomic_DNA"/>
</dbReference>